<comment type="caution">
    <text evidence="7">The sequence shown here is derived from an EMBL/GenBank/DDBJ whole genome shotgun (WGS) entry which is preliminary data.</text>
</comment>
<feature type="compositionally biased region" description="Pro residues" evidence="6">
    <location>
        <begin position="31"/>
        <end position="42"/>
    </location>
</feature>
<keyword evidence="4" id="KW-0378">Hydrolase</keyword>
<keyword evidence="2" id="KW-0540">Nuclease</keyword>
<gene>
    <name evidence="7" type="ORF">DMC30DRAFT_413669</name>
</gene>
<dbReference type="Pfam" id="PF00825">
    <property type="entry name" value="Ribonuclease_P"/>
    <property type="match status" value="1"/>
</dbReference>
<dbReference type="GO" id="GO:0008033">
    <property type="term" value="P:tRNA processing"/>
    <property type="evidence" value="ECO:0007669"/>
    <property type="project" value="UniProtKB-KW"/>
</dbReference>
<evidence type="ECO:0000256" key="5">
    <source>
        <dbReference type="ARBA" id="ARBA00022884"/>
    </source>
</evidence>
<dbReference type="InterPro" id="IPR000100">
    <property type="entry name" value="RNase_P"/>
</dbReference>
<dbReference type="InterPro" id="IPR020568">
    <property type="entry name" value="Ribosomal_Su5_D2-typ_SF"/>
</dbReference>
<dbReference type="InterPro" id="IPR014721">
    <property type="entry name" value="Ribsml_uS5_D2-typ_fold_subgr"/>
</dbReference>
<keyword evidence="8" id="KW-1185">Reference proteome</keyword>
<evidence type="ECO:0000256" key="1">
    <source>
        <dbReference type="ARBA" id="ARBA00022694"/>
    </source>
</evidence>
<dbReference type="GO" id="GO:0004526">
    <property type="term" value="F:ribonuclease P activity"/>
    <property type="evidence" value="ECO:0007669"/>
    <property type="project" value="InterPro"/>
</dbReference>
<feature type="region of interest" description="Disordered" evidence="6">
    <location>
        <begin position="1"/>
        <end position="48"/>
    </location>
</feature>
<organism evidence="7 8">
    <name type="scientific">Rhodotorula diobovata</name>
    <dbReference type="NCBI Taxonomy" id="5288"/>
    <lineage>
        <taxon>Eukaryota</taxon>
        <taxon>Fungi</taxon>
        <taxon>Dikarya</taxon>
        <taxon>Basidiomycota</taxon>
        <taxon>Pucciniomycotina</taxon>
        <taxon>Microbotryomycetes</taxon>
        <taxon>Sporidiobolales</taxon>
        <taxon>Sporidiobolaceae</taxon>
        <taxon>Rhodotorula</taxon>
    </lineage>
</organism>
<protein>
    <submittedName>
        <fullName evidence="7">Small nuclear ribonucleo protein polypeptide A</fullName>
    </submittedName>
</protein>
<dbReference type="Proteomes" id="UP000311382">
    <property type="component" value="Unassembled WGS sequence"/>
</dbReference>
<feature type="region of interest" description="Disordered" evidence="6">
    <location>
        <begin position="293"/>
        <end position="314"/>
    </location>
</feature>
<keyword evidence="3" id="KW-0255">Endonuclease</keyword>
<keyword evidence="1" id="KW-0819">tRNA processing</keyword>
<proteinExistence type="predicted"/>
<evidence type="ECO:0000313" key="7">
    <source>
        <dbReference type="EMBL" id="TNY23968.1"/>
    </source>
</evidence>
<reference evidence="7 8" key="1">
    <citation type="submission" date="2019-03" db="EMBL/GenBank/DDBJ databases">
        <title>Rhodosporidium diobovatum UCD-FST 08-225 genome sequencing, assembly, and annotation.</title>
        <authorList>
            <person name="Fakankun I.U."/>
            <person name="Fristensky B."/>
            <person name="Levin D.B."/>
        </authorList>
    </citation>
    <scope>NUCLEOTIDE SEQUENCE [LARGE SCALE GENOMIC DNA]</scope>
    <source>
        <strain evidence="7 8">UCD-FST 08-225</strain>
    </source>
</reference>
<dbReference type="GO" id="GO:0000049">
    <property type="term" value="F:tRNA binding"/>
    <property type="evidence" value="ECO:0007669"/>
    <property type="project" value="InterPro"/>
</dbReference>
<dbReference type="SUPFAM" id="SSF54211">
    <property type="entry name" value="Ribosomal protein S5 domain 2-like"/>
    <property type="match status" value="1"/>
</dbReference>
<dbReference type="OrthoDB" id="2537143at2759"/>
<evidence type="ECO:0000256" key="6">
    <source>
        <dbReference type="SAM" id="MobiDB-lite"/>
    </source>
</evidence>
<keyword evidence="5" id="KW-0694">RNA-binding</keyword>
<dbReference type="STRING" id="5288.A0A5C5G4D8"/>
<accession>A0A5C5G4D8</accession>
<name>A0A5C5G4D8_9BASI</name>
<evidence type="ECO:0000256" key="3">
    <source>
        <dbReference type="ARBA" id="ARBA00022759"/>
    </source>
</evidence>
<evidence type="ECO:0000313" key="8">
    <source>
        <dbReference type="Proteomes" id="UP000311382"/>
    </source>
</evidence>
<dbReference type="AlphaFoldDB" id="A0A5C5G4D8"/>
<dbReference type="Gene3D" id="3.30.230.10">
    <property type="match status" value="1"/>
</dbReference>
<evidence type="ECO:0000256" key="2">
    <source>
        <dbReference type="ARBA" id="ARBA00022722"/>
    </source>
</evidence>
<evidence type="ECO:0000256" key="4">
    <source>
        <dbReference type="ARBA" id="ARBA00022801"/>
    </source>
</evidence>
<sequence length="314" mass="34443">MPSLAPTSRRAACTLSHALKRSASTTRRPSKPPIAPAPPAAPRPRLKSLSNLDPAAHRLAFRSLPYASPPHLVAPSPSHLTYHAQPYFSLRCFPSVPRSDRTPLWGVTRPRPRAKTESVHPVDFLRGRTASSSSRVDSPFLSPSELRASLAAHSHSHRSNTQPKPYTLDLTLFASKKRVHKSAVVRERCKRRVREAVRLVVARGARGCAAAPTAAAAGEGLETREEDLRETGPRKWLVPGHHYILSLTLEVYRAPLPLLVDHLRTALRSIRRKAEAAILARQLADLELCPRATRRTDDDDDGAAPGRECTPPGA</sequence>
<dbReference type="EMBL" id="SOZI01000006">
    <property type="protein sequence ID" value="TNY23968.1"/>
    <property type="molecule type" value="Genomic_DNA"/>
</dbReference>